<dbReference type="STRING" id="445960.SAMN05421542_2166"/>
<reference evidence="2 4" key="2">
    <citation type="submission" date="2018-06" db="EMBL/GenBank/DDBJ databases">
        <authorList>
            <consortium name="Pathogen Informatics"/>
            <person name="Doyle S."/>
        </authorList>
    </citation>
    <scope>NUCLEOTIDE SEQUENCE [LARGE SCALE GENOMIC DNA]</scope>
    <source>
        <strain evidence="2 4">NCTC13492</strain>
    </source>
</reference>
<dbReference type="EMBL" id="UAWB01000002">
    <property type="protein sequence ID" value="SQB27476.1"/>
    <property type="molecule type" value="Genomic_DNA"/>
</dbReference>
<dbReference type="Proteomes" id="UP000199426">
    <property type="component" value="Unassembled WGS sequence"/>
</dbReference>
<gene>
    <name evidence="2" type="ORF">NCTC13492_01059</name>
    <name evidence="1" type="ORF">SAMN05421542_2166</name>
</gene>
<organism evidence="2 4">
    <name type="scientific">Chryseobacterium jejuense</name>
    <dbReference type="NCBI Taxonomy" id="445960"/>
    <lineage>
        <taxon>Bacteria</taxon>
        <taxon>Pseudomonadati</taxon>
        <taxon>Bacteroidota</taxon>
        <taxon>Flavobacteriia</taxon>
        <taxon>Flavobacteriales</taxon>
        <taxon>Weeksellaceae</taxon>
        <taxon>Chryseobacterium group</taxon>
        <taxon>Chryseobacterium</taxon>
    </lineage>
</organism>
<accession>A0A2X2VEJ7</accession>
<dbReference type="Proteomes" id="UP000251670">
    <property type="component" value="Unassembled WGS sequence"/>
</dbReference>
<dbReference type="OrthoDB" id="1271386at2"/>
<reference evidence="1 3" key="1">
    <citation type="submission" date="2016-10" db="EMBL/GenBank/DDBJ databases">
        <authorList>
            <person name="Varghese N."/>
            <person name="Submissions S."/>
        </authorList>
    </citation>
    <scope>NUCLEOTIDE SEQUENCE [LARGE SCALE GENOMIC DNA]</scope>
    <source>
        <strain evidence="1 3">DSM 19299</strain>
    </source>
</reference>
<dbReference type="RefSeq" id="WP_089736273.1">
    <property type="nucleotide sequence ID" value="NZ_FNEG01000003.1"/>
</dbReference>
<dbReference type="AlphaFoldDB" id="A0A2X2VEJ7"/>
<evidence type="ECO:0000313" key="3">
    <source>
        <dbReference type="Proteomes" id="UP000199426"/>
    </source>
</evidence>
<proteinExistence type="predicted"/>
<keyword evidence="3" id="KW-1185">Reference proteome</keyword>
<name>A0A2X2VEJ7_CHRJE</name>
<evidence type="ECO:0000313" key="4">
    <source>
        <dbReference type="Proteomes" id="UP000251670"/>
    </source>
</evidence>
<evidence type="ECO:0008006" key="5">
    <source>
        <dbReference type="Google" id="ProtNLM"/>
    </source>
</evidence>
<dbReference type="PROSITE" id="PS51257">
    <property type="entry name" value="PROKAR_LIPOPROTEIN"/>
    <property type="match status" value="1"/>
</dbReference>
<evidence type="ECO:0000313" key="2">
    <source>
        <dbReference type="EMBL" id="SQB27476.1"/>
    </source>
</evidence>
<protein>
    <recommendedName>
        <fullName evidence="5">Lipoprotein</fullName>
    </recommendedName>
</protein>
<sequence length="178" mass="20689">MTRVFSFLSIVILLSSCKKEDDGLRNGYFWLYGAGLKDIYEEEATSGISEKWKIKWVDAGGCTIDYETLKKITATNKKTRAAIENKYGKGWDVKYNKDVEDFMMKRVDVMDVLIVNKLFRSKLRDHNIPIDDVDKEIKELNDKGQYEVAVINPKLEYENKICFRVNVDTNNRTVNLIQ</sequence>
<evidence type="ECO:0000313" key="1">
    <source>
        <dbReference type="EMBL" id="SDI89485.1"/>
    </source>
</evidence>
<dbReference type="EMBL" id="FNEG01000003">
    <property type="protein sequence ID" value="SDI89485.1"/>
    <property type="molecule type" value="Genomic_DNA"/>
</dbReference>